<dbReference type="InterPro" id="IPR017946">
    <property type="entry name" value="PLC-like_Pdiesterase_TIM-brl"/>
</dbReference>
<comment type="caution">
    <text evidence="2">The sequence shown here is derived from an EMBL/GenBank/DDBJ whole genome shotgun (WGS) entry which is preliminary data.</text>
</comment>
<keyword evidence="3" id="KW-1185">Reference proteome</keyword>
<evidence type="ECO:0000259" key="1">
    <source>
        <dbReference type="PROSITE" id="PS51704"/>
    </source>
</evidence>
<gene>
    <name evidence="2" type="ORF">E2L08_10065</name>
</gene>
<feature type="domain" description="GP-PDE" evidence="1">
    <location>
        <begin position="6"/>
        <end position="244"/>
    </location>
</feature>
<proteinExistence type="predicted"/>
<protein>
    <submittedName>
        <fullName evidence="2">Phosphodiesterase</fullName>
    </submittedName>
</protein>
<dbReference type="EMBL" id="SNAA01000010">
    <property type="protein sequence ID" value="TDL79364.1"/>
    <property type="molecule type" value="Genomic_DNA"/>
</dbReference>
<dbReference type="PANTHER" id="PTHR46211">
    <property type="entry name" value="GLYCEROPHOSPHORYL DIESTER PHOSPHODIESTERASE"/>
    <property type="match status" value="1"/>
</dbReference>
<dbReference type="Proteomes" id="UP000295701">
    <property type="component" value="Unassembled WGS sequence"/>
</dbReference>
<organism evidence="2 3">
    <name type="scientific">Palleronia sediminis</name>
    <dbReference type="NCBI Taxonomy" id="2547833"/>
    <lineage>
        <taxon>Bacteria</taxon>
        <taxon>Pseudomonadati</taxon>
        <taxon>Pseudomonadota</taxon>
        <taxon>Alphaproteobacteria</taxon>
        <taxon>Rhodobacterales</taxon>
        <taxon>Roseobacteraceae</taxon>
        <taxon>Palleronia</taxon>
    </lineage>
</organism>
<dbReference type="InterPro" id="IPR030395">
    <property type="entry name" value="GP_PDE_dom"/>
</dbReference>
<dbReference type="RefSeq" id="WP_133396953.1">
    <property type="nucleotide sequence ID" value="NZ_SNAA01000010.1"/>
</dbReference>
<dbReference type="PROSITE" id="PS51704">
    <property type="entry name" value="GP_PDE"/>
    <property type="match status" value="1"/>
</dbReference>
<name>A0A4R6A9J5_9RHOB</name>
<dbReference type="PANTHER" id="PTHR46211:SF1">
    <property type="entry name" value="GLYCEROPHOSPHODIESTER PHOSPHODIESTERASE, CYTOPLASMIC"/>
    <property type="match status" value="1"/>
</dbReference>
<dbReference type="AlphaFoldDB" id="A0A4R6A9J5"/>
<reference evidence="2 3" key="1">
    <citation type="submission" date="2019-03" db="EMBL/GenBank/DDBJ databases">
        <title>Primorskyibacter sp. SS33 isolated from sediments.</title>
        <authorList>
            <person name="Xunke S."/>
        </authorList>
    </citation>
    <scope>NUCLEOTIDE SEQUENCE [LARGE SCALE GENOMIC DNA]</scope>
    <source>
        <strain evidence="2 3">SS33</strain>
    </source>
</reference>
<dbReference type="Gene3D" id="3.20.20.190">
    <property type="entry name" value="Phosphatidylinositol (PI) phosphodiesterase"/>
    <property type="match status" value="1"/>
</dbReference>
<evidence type="ECO:0000313" key="3">
    <source>
        <dbReference type="Proteomes" id="UP000295701"/>
    </source>
</evidence>
<accession>A0A4R6A9J5</accession>
<dbReference type="OrthoDB" id="384721at2"/>
<evidence type="ECO:0000313" key="2">
    <source>
        <dbReference type="EMBL" id="TDL79364.1"/>
    </source>
</evidence>
<dbReference type="SUPFAM" id="SSF51695">
    <property type="entry name" value="PLC-like phosphodiesterases"/>
    <property type="match status" value="1"/>
</dbReference>
<dbReference type="GO" id="GO:0008081">
    <property type="term" value="F:phosphoric diester hydrolase activity"/>
    <property type="evidence" value="ECO:0007669"/>
    <property type="project" value="InterPro"/>
</dbReference>
<dbReference type="GO" id="GO:0006629">
    <property type="term" value="P:lipid metabolic process"/>
    <property type="evidence" value="ECO:0007669"/>
    <property type="project" value="InterPro"/>
</dbReference>
<dbReference type="Pfam" id="PF03009">
    <property type="entry name" value="GDPD"/>
    <property type="match status" value="1"/>
</dbReference>
<sequence>MIPRPGLDFAHRGLHGAGRPENGLAAIRAAHAAGHGAEIDLRLSADGVAMVFHDDRLDRMTGQGGAMDDMDAAALGRLRLDGTGETIPTLAAVLAATTGPLLIEFKDRSGALCGTDGRLERATAAALDGHAGPVAVMSFNPDMVAELGRLMPARPRGLTTCAFGPDWGLSPAHAARLRGIADYGRVGACFVSHDRSDLDRPRLADLRAQGAVVLAWTVRSPAEHRAARRHCDAVTFEGYVPCAS</sequence>